<evidence type="ECO:0000256" key="3">
    <source>
        <dbReference type="ARBA" id="ARBA00022833"/>
    </source>
</evidence>
<dbReference type="EMBL" id="CALNXK010000007">
    <property type="protein sequence ID" value="CAH3039012.1"/>
    <property type="molecule type" value="Genomic_DNA"/>
</dbReference>
<dbReference type="SUPFAM" id="SSF57716">
    <property type="entry name" value="Glucocorticoid receptor-like (DNA-binding domain)"/>
    <property type="match status" value="5"/>
</dbReference>
<dbReference type="PANTHER" id="PTHR24211">
    <property type="entry name" value="LIM DOMAIN-CONTAINING PROTEIN"/>
    <property type="match status" value="1"/>
</dbReference>
<evidence type="ECO:0000256" key="2">
    <source>
        <dbReference type="ARBA" id="ARBA00022737"/>
    </source>
</evidence>
<keyword evidence="2" id="KW-0677">Repeat</keyword>
<dbReference type="Pfam" id="PF06297">
    <property type="entry name" value="PET"/>
    <property type="match status" value="1"/>
</dbReference>
<dbReference type="Proteomes" id="UP001159405">
    <property type="component" value="Unassembled WGS sequence"/>
</dbReference>
<dbReference type="PROSITE" id="PS00478">
    <property type="entry name" value="LIM_DOMAIN_1"/>
    <property type="match status" value="2"/>
</dbReference>
<dbReference type="PROSITE" id="PS51303">
    <property type="entry name" value="PET"/>
    <property type="match status" value="1"/>
</dbReference>
<dbReference type="InterPro" id="IPR047120">
    <property type="entry name" value="Pk/Esn/Tes"/>
</dbReference>
<feature type="domain" description="LIM zinc-binding" evidence="6">
    <location>
        <begin position="502"/>
        <end position="557"/>
    </location>
</feature>
<organism evidence="8 9">
    <name type="scientific">Porites lobata</name>
    <dbReference type="NCBI Taxonomy" id="104759"/>
    <lineage>
        <taxon>Eukaryota</taxon>
        <taxon>Metazoa</taxon>
        <taxon>Cnidaria</taxon>
        <taxon>Anthozoa</taxon>
        <taxon>Hexacorallia</taxon>
        <taxon>Scleractinia</taxon>
        <taxon>Fungiina</taxon>
        <taxon>Poritidae</taxon>
        <taxon>Porites</taxon>
    </lineage>
</organism>
<dbReference type="Gene3D" id="2.10.110.10">
    <property type="entry name" value="Cysteine Rich Protein"/>
    <property type="match status" value="6"/>
</dbReference>
<evidence type="ECO:0000256" key="4">
    <source>
        <dbReference type="ARBA" id="ARBA00023038"/>
    </source>
</evidence>
<keyword evidence="4 5" id="KW-0440">LIM domain</keyword>
<proteinExistence type="predicted"/>
<reference evidence="8 9" key="1">
    <citation type="submission" date="2022-05" db="EMBL/GenBank/DDBJ databases">
        <authorList>
            <consortium name="Genoscope - CEA"/>
            <person name="William W."/>
        </authorList>
    </citation>
    <scope>NUCLEOTIDE SEQUENCE [LARGE SCALE GENOMIC DNA]</scope>
</reference>
<keyword evidence="1 5" id="KW-0479">Metal-binding</keyword>
<comment type="caution">
    <text evidence="8">The sequence shown here is derived from an EMBL/GenBank/DDBJ whole genome shotgun (WGS) entry which is preliminary data.</text>
</comment>
<feature type="domain" description="LIM zinc-binding" evidence="6">
    <location>
        <begin position="258"/>
        <end position="318"/>
    </location>
</feature>
<keyword evidence="9" id="KW-1185">Reference proteome</keyword>
<evidence type="ECO:0000256" key="5">
    <source>
        <dbReference type="PROSITE-ProRule" id="PRU00125"/>
    </source>
</evidence>
<dbReference type="Pfam" id="PF00412">
    <property type="entry name" value="LIM"/>
    <property type="match status" value="5"/>
</dbReference>
<feature type="domain" description="PET" evidence="7">
    <location>
        <begin position="83"/>
        <end position="194"/>
    </location>
</feature>
<evidence type="ECO:0000313" key="9">
    <source>
        <dbReference type="Proteomes" id="UP001159405"/>
    </source>
</evidence>
<evidence type="ECO:0000256" key="1">
    <source>
        <dbReference type="ARBA" id="ARBA00022723"/>
    </source>
</evidence>
<dbReference type="CDD" id="cd09345">
    <property type="entry name" value="LIM2_FHL"/>
    <property type="match status" value="1"/>
</dbReference>
<dbReference type="CDD" id="cd09830">
    <property type="entry name" value="PET_LIMPETin_LIM-9"/>
    <property type="match status" value="1"/>
</dbReference>
<keyword evidence="3 5" id="KW-0862">Zinc</keyword>
<evidence type="ECO:0000259" key="6">
    <source>
        <dbReference type="PROSITE" id="PS50023"/>
    </source>
</evidence>
<dbReference type="InterPro" id="IPR010442">
    <property type="entry name" value="PET_domain"/>
</dbReference>
<dbReference type="SMART" id="SM00132">
    <property type="entry name" value="LIM"/>
    <property type="match status" value="6"/>
</dbReference>
<accession>A0ABN8MYQ3</accession>
<feature type="domain" description="LIM zinc-binding" evidence="6">
    <location>
        <begin position="442"/>
        <end position="501"/>
    </location>
</feature>
<sequence length="557" mass="62901">MASGDFDSLDFIAFRADASRNKDPFKASEIEGTQCLDCKEKCRGLSAHPWRKYCIFCKCPVECHDIPQNSSYQNLPEDRMCVEEKPPRSSLAKVKGAHSEGYEWVPAGLSSGQIKDFMSKLPNGKVPKLDSQGSRYRVKQLVYQMPLQDFSSKHCRKLTLDQKMAMDDMCTKRIEKALGVGAVKASLTMPAACEKCSIPMNFGEMAIFTFRAGPEICWHVQCFVCSEDSELLVDHVYCWDTDNKKLYCPRHWSEFLKPRCAGCEELIYVGEYSQAMDQNWHPGHLCCFYCDESLSAQKFVTVDKNPACVKCYDKNFANNCENCKKPIGPGAKDVDVRGRHWHEECFVCSQPDCEKPLLNEGFTFKDDKLICHSCRGITPSKVCEACGGDFAPGEKKVGYQSKTFHEKCFTCDECKQPIGTQQFIRRDDKRLCGSCFDTGYVKICVKCKEPIKSSSVKHDGNSYHSECFVCSMCSQPLAGKPFTKHEGSNICQDCYRNSYAKRCAACQELIEGSVKFVAYDEKFFHRDCFTCSKCGLVLAGEKFRVLSDEKVCINCSS</sequence>
<dbReference type="PROSITE" id="PS50023">
    <property type="entry name" value="LIM_DOMAIN_2"/>
    <property type="match status" value="4"/>
</dbReference>
<dbReference type="InterPro" id="IPR001781">
    <property type="entry name" value="Znf_LIM"/>
</dbReference>
<gene>
    <name evidence="8" type="ORF">PLOB_00042762</name>
</gene>
<name>A0ABN8MYQ3_9CNID</name>
<dbReference type="CDD" id="cd09341">
    <property type="entry name" value="LIM2_Testin_like"/>
    <property type="match status" value="1"/>
</dbReference>
<protein>
    <submittedName>
        <fullName evidence="8">Uncharacterized protein</fullName>
    </submittedName>
</protein>
<feature type="domain" description="LIM zinc-binding" evidence="6">
    <location>
        <begin position="381"/>
        <end position="441"/>
    </location>
</feature>
<dbReference type="PANTHER" id="PTHR24211:SF37">
    <property type="entry name" value="PROTEIN ESPINAS-LIKE PROTEIN"/>
    <property type="match status" value="1"/>
</dbReference>
<evidence type="ECO:0000259" key="7">
    <source>
        <dbReference type="PROSITE" id="PS51303"/>
    </source>
</evidence>
<evidence type="ECO:0000313" key="8">
    <source>
        <dbReference type="EMBL" id="CAH3039012.1"/>
    </source>
</evidence>